<feature type="non-terminal residue" evidence="1">
    <location>
        <position position="1"/>
    </location>
</feature>
<gene>
    <name evidence="1" type="ORF">Vretifemale_13282</name>
</gene>
<dbReference type="EMBL" id="BNCP01000030">
    <property type="protein sequence ID" value="GIL84667.1"/>
    <property type="molecule type" value="Genomic_DNA"/>
</dbReference>
<comment type="caution">
    <text evidence="1">The sequence shown here is derived from an EMBL/GenBank/DDBJ whole genome shotgun (WGS) entry which is preliminary data.</text>
</comment>
<protein>
    <submittedName>
        <fullName evidence="1">Uncharacterized protein</fullName>
    </submittedName>
</protein>
<proteinExistence type="predicted"/>
<evidence type="ECO:0000313" key="2">
    <source>
        <dbReference type="Proteomes" id="UP000747110"/>
    </source>
</evidence>
<sequence length="119" mass="13205">KYPQLQVNFFARRSHELLLRHFAHQACELLPLPLATDVGAQLPLGHLQRALILANLQQFHNALLIRGQASHLANHLADELDALGEPPLGPGWAQSLLPLGDHMPLVEAYGQTRSHHVDQ</sequence>
<feature type="non-terminal residue" evidence="1">
    <location>
        <position position="119"/>
    </location>
</feature>
<dbReference type="AlphaFoldDB" id="A0A8J4CMH9"/>
<keyword evidence="2" id="KW-1185">Reference proteome</keyword>
<dbReference type="Proteomes" id="UP000747110">
    <property type="component" value="Unassembled WGS sequence"/>
</dbReference>
<accession>A0A8J4CMH9</accession>
<organism evidence="1 2">
    <name type="scientific">Volvox reticuliferus</name>
    <dbReference type="NCBI Taxonomy" id="1737510"/>
    <lineage>
        <taxon>Eukaryota</taxon>
        <taxon>Viridiplantae</taxon>
        <taxon>Chlorophyta</taxon>
        <taxon>core chlorophytes</taxon>
        <taxon>Chlorophyceae</taxon>
        <taxon>CS clade</taxon>
        <taxon>Chlamydomonadales</taxon>
        <taxon>Volvocaceae</taxon>
        <taxon>Volvox</taxon>
    </lineage>
</organism>
<reference evidence="1" key="1">
    <citation type="journal article" date="2021" name="Proc. Natl. Acad. Sci. U.S.A.">
        <title>Three genomes in the algal genus Volvox reveal the fate of a haploid sex-determining region after a transition to homothallism.</title>
        <authorList>
            <person name="Yamamoto K."/>
            <person name="Hamaji T."/>
            <person name="Kawai-Toyooka H."/>
            <person name="Matsuzaki R."/>
            <person name="Takahashi F."/>
            <person name="Nishimura Y."/>
            <person name="Kawachi M."/>
            <person name="Noguchi H."/>
            <person name="Minakuchi Y."/>
            <person name="Umen J.G."/>
            <person name="Toyoda A."/>
            <person name="Nozaki H."/>
        </authorList>
    </citation>
    <scope>NUCLEOTIDE SEQUENCE</scope>
    <source>
        <strain evidence="1">NIES-3786</strain>
    </source>
</reference>
<name>A0A8J4CMH9_9CHLO</name>
<evidence type="ECO:0000313" key="1">
    <source>
        <dbReference type="EMBL" id="GIL84667.1"/>
    </source>
</evidence>